<evidence type="ECO:0000313" key="2">
    <source>
        <dbReference type="EMBL" id="PZT47277.1"/>
    </source>
</evidence>
<feature type="region of interest" description="Disordered" evidence="1">
    <location>
        <begin position="1"/>
        <end position="63"/>
    </location>
</feature>
<feature type="compositionally biased region" description="Basic and acidic residues" evidence="1">
    <location>
        <begin position="16"/>
        <end position="32"/>
    </location>
</feature>
<sequence>MAKTKKVEQEELETQTLKEQETPLQDVDKIQEEAEMSPLQDMGEDTQGEQEGQIPQPPTQKGKNMEERLLHKLPLGLESIVAKDLHSMNANVDLEENESLPLGTILISEDYGASFKKCPNADISAKTNIKLAMLKDDVFANGIYGILTEGEITLGGDLAKEIHTSAVQKAFLQDLIINIKE</sequence>
<dbReference type="AlphaFoldDB" id="A0A2W6MRW4"/>
<protein>
    <submittedName>
        <fullName evidence="2">Uncharacterized protein</fullName>
    </submittedName>
</protein>
<dbReference type="OrthoDB" id="5356798at2"/>
<evidence type="ECO:0000256" key="1">
    <source>
        <dbReference type="SAM" id="MobiDB-lite"/>
    </source>
</evidence>
<comment type="caution">
    <text evidence="2">The sequence shown here is derived from an EMBL/GenBank/DDBJ whole genome shotgun (WGS) entry which is preliminary data.</text>
</comment>
<name>A0A2W6MRW4_9HELI</name>
<evidence type="ECO:0000313" key="3">
    <source>
        <dbReference type="Proteomes" id="UP000249746"/>
    </source>
</evidence>
<keyword evidence="3" id="KW-1185">Reference proteome</keyword>
<organism evidence="2 3">
    <name type="scientific">Helicobacter valdiviensis</name>
    <dbReference type="NCBI Taxonomy" id="1458358"/>
    <lineage>
        <taxon>Bacteria</taxon>
        <taxon>Pseudomonadati</taxon>
        <taxon>Campylobacterota</taxon>
        <taxon>Epsilonproteobacteria</taxon>
        <taxon>Campylobacterales</taxon>
        <taxon>Helicobacteraceae</taxon>
        <taxon>Helicobacter</taxon>
    </lineage>
</organism>
<dbReference type="RefSeq" id="WP_111230634.1">
    <property type="nucleotide sequence ID" value="NZ_NBIU01000051.1"/>
</dbReference>
<dbReference type="EMBL" id="NBIU01000051">
    <property type="protein sequence ID" value="PZT47277.1"/>
    <property type="molecule type" value="Genomic_DNA"/>
</dbReference>
<proteinExistence type="predicted"/>
<accession>A0A2W6MRW4</accession>
<dbReference type="Proteomes" id="UP000249746">
    <property type="component" value="Unassembled WGS sequence"/>
</dbReference>
<reference evidence="2 3" key="1">
    <citation type="submission" date="2017-03" db="EMBL/GenBank/DDBJ databases">
        <title>Genomic and clinical evidence uncovers the enterohepatic species Helicobacter valdiviensis as a potential human intestinal pathogen.</title>
        <authorList>
            <person name="Fresia P."/>
            <person name="Jara R."/>
            <person name="Sierra R."/>
            <person name="Ferres I."/>
            <person name="Greif G."/>
            <person name="Iraola G."/>
            <person name="Collado L."/>
        </authorList>
    </citation>
    <scope>NUCLEOTIDE SEQUENCE [LARGE SCALE GENOMIC DNA]</scope>
    <source>
        <strain evidence="2 3">WBE14</strain>
    </source>
</reference>
<gene>
    <name evidence="2" type="ORF">B6S12_09930</name>
</gene>